<proteinExistence type="predicted"/>
<keyword evidence="2" id="KW-1185">Reference proteome</keyword>
<protein>
    <submittedName>
        <fullName evidence="1">Uncharacterized protein</fullName>
    </submittedName>
</protein>
<name>A0A4Y7SY00_COPMI</name>
<evidence type="ECO:0000313" key="2">
    <source>
        <dbReference type="Proteomes" id="UP000298030"/>
    </source>
</evidence>
<evidence type="ECO:0000313" key="1">
    <source>
        <dbReference type="EMBL" id="TEB26746.1"/>
    </source>
</evidence>
<gene>
    <name evidence="1" type="ORF">FA13DRAFT_1795430</name>
</gene>
<dbReference type="Proteomes" id="UP000298030">
    <property type="component" value="Unassembled WGS sequence"/>
</dbReference>
<accession>A0A4Y7SY00</accession>
<dbReference type="EMBL" id="QPFP01000046">
    <property type="protein sequence ID" value="TEB26746.1"/>
    <property type="molecule type" value="Genomic_DNA"/>
</dbReference>
<sequence>MVEYLGVFTFFSPDVDPGVDVLSPEALEIDSRKLCGLVELTRTPSIPTSILRTCTLDDCCRQRIFRGEFAVLHRLFGAASGNISEEARRFVDAEVHPRGSDPEVLESLAVDAELLFVKAFFLITRAQEPIFTTPDLNFMRRSRYGAYLQPCVNRLDAPPQNEPP</sequence>
<comment type="caution">
    <text evidence="1">The sequence shown here is derived from an EMBL/GenBank/DDBJ whole genome shotgun (WGS) entry which is preliminary data.</text>
</comment>
<organism evidence="1 2">
    <name type="scientific">Coprinellus micaceus</name>
    <name type="common">Glistening ink-cap mushroom</name>
    <name type="synonym">Coprinus micaceus</name>
    <dbReference type="NCBI Taxonomy" id="71717"/>
    <lineage>
        <taxon>Eukaryota</taxon>
        <taxon>Fungi</taxon>
        <taxon>Dikarya</taxon>
        <taxon>Basidiomycota</taxon>
        <taxon>Agaricomycotina</taxon>
        <taxon>Agaricomycetes</taxon>
        <taxon>Agaricomycetidae</taxon>
        <taxon>Agaricales</taxon>
        <taxon>Agaricineae</taxon>
        <taxon>Psathyrellaceae</taxon>
        <taxon>Coprinellus</taxon>
    </lineage>
</organism>
<dbReference type="AlphaFoldDB" id="A0A4Y7SY00"/>
<reference evidence="1 2" key="1">
    <citation type="journal article" date="2019" name="Nat. Ecol. Evol.">
        <title>Megaphylogeny resolves global patterns of mushroom evolution.</title>
        <authorList>
            <person name="Varga T."/>
            <person name="Krizsan K."/>
            <person name="Foldi C."/>
            <person name="Dima B."/>
            <person name="Sanchez-Garcia M."/>
            <person name="Sanchez-Ramirez S."/>
            <person name="Szollosi G.J."/>
            <person name="Szarkandi J.G."/>
            <person name="Papp V."/>
            <person name="Albert L."/>
            <person name="Andreopoulos W."/>
            <person name="Angelini C."/>
            <person name="Antonin V."/>
            <person name="Barry K.W."/>
            <person name="Bougher N.L."/>
            <person name="Buchanan P."/>
            <person name="Buyck B."/>
            <person name="Bense V."/>
            <person name="Catcheside P."/>
            <person name="Chovatia M."/>
            <person name="Cooper J."/>
            <person name="Damon W."/>
            <person name="Desjardin D."/>
            <person name="Finy P."/>
            <person name="Geml J."/>
            <person name="Haridas S."/>
            <person name="Hughes K."/>
            <person name="Justo A."/>
            <person name="Karasinski D."/>
            <person name="Kautmanova I."/>
            <person name="Kiss B."/>
            <person name="Kocsube S."/>
            <person name="Kotiranta H."/>
            <person name="LaButti K.M."/>
            <person name="Lechner B.E."/>
            <person name="Liimatainen K."/>
            <person name="Lipzen A."/>
            <person name="Lukacs Z."/>
            <person name="Mihaltcheva S."/>
            <person name="Morgado L.N."/>
            <person name="Niskanen T."/>
            <person name="Noordeloos M.E."/>
            <person name="Ohm R.A."/>
            <person name="Ortiz-Santana B."/>
            <person name="Ovrebo C."/>
            <person name="Racz N."/>
            <person name="Riley R."/>
            <person name="Savchenko A."/>
            <person name="Shiryaev A."/>
            <person name="Soop K."/>
            <person name="Spirin V."/>
            <person name="Szebenyi C."/>
            <person name="Tomsovsky M."/>
            <person name="Tulloss R.E."/>
            <person name="Uehling J."/>
            <person name="Grigoriev I.V."/>
            <person name="Vagvolgyi C."/>
            <person name="Papp T."/>
            <person name="Martin F.M."/>
            <person name="Miettinen O."/>
            <person name="Hibbett D.S."/>
            <person name="Nagy L.G."/>
        </authorList>
    </citation>
    <scope>NUCLEOTIDE SEQUENCE [LARGE SCALE GENOMIC DNA]</scope>
    <source>
        <strain evidence="1 2">FP101781</strain>
    </source>
</reference>